<feature type="transmembrane region" description="Helical" evidence="11">
    <location>
        <begin position="51"/>
        <end position="71"/>
    </location>
</feature>
<dbReference type="EMBL" id="JADCNL010000001">
    <property type="protein sequence ID" value="KAG0499563.1"/>
    <property type="molecule type" value="Genomic_DNA"/>
</dbReference>
<dbReference type="SMART" id="SM00665">
    <property type="entry name" value="B561"/>
    <property type="match status" value="1"/>
</dbReference>
<evidence type="ECO:0000313" key="14">
    <source>
        <dbReference type="Proteomes" id="UP000636800"/>
    </source>
</evidence>
<evidence type="ECO:0000256" key="8">
    <source>
        <dbReference type="ARBA" id="ARBA00022989"/>
    </source>
</evidence>
<dbReference type="AlphaFoldDB" id="A0A835S932"/>
<keyword evidence="3" id="KW-0813">Transport</keyword>
<comment type="subcellular location">
    <subcellularLocation>
        <location evidence="2">Membrane</location>
        <topology evidence="2">Multi-pass membrane protein</topology>
    </subcellularLocation>
</comment>
<feature type="transmembrane region" description="Helical" evidence="11">
    <location>
        <begin position="78"/>
        <end position="97"/>
    </location>
</feature>
<dbReference type="Proteomes" id="UP000636800">
    <property type="component" value="Chromosome 1"/>
</dbReference>
<comment type="caution">
    <text evidence="13">The sequence shown here is derived from an EMBL/GenBank/DDBJ whole genome shotgun (WGS) entry which is preliminary data.</text>
</comment>
<evidence type="ECO:0000256" key="5">
    <source>
        <dbReference type="ARBA" id="ARBA00022692"/>
    </source>
</evidence>
<keyword evidence="9" id="KW-0408">Iron</keyword>
<keyword evidence="14" id="KW-1185">Reference proteome</keyword>
<dbReference type="GO" id="GO:0046872">
    <property type="term" value="F:metal ion binding"/>
    <property type="evidence" value="ECO:0007669"/>
    <property type="project" value="UniProtKB-KW"/>
</dbReference>
<evidence type="ECO:0000313" key="13">
    <source>
        <dbReference type="EMBL" id="KAG0499563.1"/>
    </source>
</evidence>
<keyword evidence="10 11" id="KW-0472">Membrane</keyword>
<dbReference type="PANTHER" id="PTHR10106:SF22">
    <property type="entry name" value="TRANSMEMBRANE ASCORBATE FERRIREDUCTASE 1"/>
    <property type="match status" value="1"/>
</dbReference>
<evidence type="ECO:0000256" key="9">
    <source>
        <dbReference type="ARBA" id="ARBA00023004"/>
    </source>
</evidence>
<evidence type="ECO:0000256" key="4">
    <source>
        <dbReference type="ARBA" id="ARBA00022617"/>
    </source>
</evidence>
<protein>
    <recommendedName>
        <fullName evidence="12">Cytochrome b561 domain-containing protein</fullName>
    </recommendedName>
</protein>
<organism evidence="13 14">
    <name type="scientific">Vanilla planifolia</name>
    <name type="common">Vanilla</name>
    <dbReference type="NCBI Taxonomy" id="51239"/>
    <lineage>
        <taxon>Eukaryota</taxon>
        <taxon>Viridiplantae</taxon>
        <taxon>Streptophyta</taxon>
        <taxon>Embryophyta</taxon>
        <taxon>Tracheophyta</taxon>
        <taxon>Spermatophyta</taxon>
        <taxon>Magnoliopsida</taxon>
        <taxon>Liliopsida</taxon>
        <taxon>Asparagales</taxon>
        <taxon>Orchidaceae</taxon>
        <taxon>Vanilloideae</taxon>
        <taxon>Vanilleae</taxon>
        <taxon>Vanilla</taxon>
    </lineage>
</organism>
<dbReference type="Gene3D" id="1.20.120.1770">
    <property type="match status" value="1"/>
</dbReference>
<feature type="transmembrane region" description="Helical" evidence="11">
    <location>
        <begin position="20"/>
        <end position="39"/>
    </location>
</feature>
<dbReference type="PROSITE" id="PS50939">
    <property type="entry name" value="CYTOCHROME_B561"/>
    <property type="match status" value="1"/>
</dbReference>
<evidence type="ECO:0000256" key="6">
    <source>
        <dbReference type="ARBA" id="ARBA00022723"/>
    </source>
</evidence>
<dbReference type="InterPro" id="IPR043205">
    <property type="entry name" value="CYB561/CYBRD1-like"/>
</dbReference>
<evidence type="ECO:0000256" key="7">
    <source>
        <dbReference type="ARBA" id="ARBA00022982"/>
    </source>
</evidence>
<keyword evidence="6" id="KW-0479">Metal-binding</keyword>
<keyword evidence="7" id="KW-0249">Electron transport</keyword>
<evidence type="ECO:0000259" key="12">
    <source>
        <dbReference type="PROSITE" id="PS50939"/>
    </source>
</evidence>
<name>A0A835S932_VANPL</name>
<keyword evidence="4" id="KW-0349">Heme</keyword>
<evidence type="ECO:0000256" key="11">
    <source>
        <dbReference type="SAM" id="Phobius"/>
    </source>
</evidence>
<keyword evidence="8 11" id="KW-1133">Transmembrane helix</keyword>
<accession>A0A835S932</accession>
<evidence type="ECO:0000256" key="2">
    <source>
        <dbReference type="ARBA" id="ARBA00004141"/>
    </source>
</evidence>
<sequence length="136" mass="14665">MAFKTIPARRKARKIVHMLLNLAAFVLGVLGLYAVFTVLHKDGGLPDFDSLHSWIGFGTMCLLFLQVDVGYEGRGEAMAYLVGIVIFLAVCSAATGFTRRFGLLSLPRGSEAYVLNFAGLVTILFGIAVVLSVVIP</sequence>
<proteinExistence type="predicted"/>
<feature type="domain" description="Cytochrome b561" evidence="12">
    <location>
        <begin position="1"/>
        <end position="136"/>
    </location>
</feature>
<evidence type="ECO:0000256" key="10">
    <source>
        <dbReference type="ARBA" id="ARBA00023136"/>
    </source>
</evidence>
<dbReference type="PANTHER" id="PTHR10106">
    <property type="entry name" value="CYTOCHROME B561-RELATED"/>
    <property type="match status" value="1"/>
</dbReference>
<feature type="transmembrane region" description="Helical" evidence="11">
    <location>
        <begin position="117"/>
        <end position="135"/>
    </location>
</feature>
<comment type="cofactor">
    <cofactor evidence="1">
        <name>heme b</name>
        <dbReference type="ChEBI" id="CHEBI:60344"/>
    </cofactor>
</comment>
<keyword evidence="5 11" id="KW-0812">Transmembrane</keyword>
<dbReference type="GO" id="GO:0016020">
    <property type="term" value="C:membrane"/>
    <property type="evidence" value="ECO:0007669"/>
    <property type="project" value="UniProtKB-SubCell"/>
</dbReference>
<dbReference type="Pfam" id="PF03188">
    <property type="entry name" value="Cytochrom_B561"/>
    <property type="match status" value="1"/>
</dbReference>
<evidence type="ECO:0000256" key="1">
    <source>
        <dbReference type="ARBA" id="ARBA00001970"/>
    </source>
</evidence>
<dbReference type="InterPro" id="IPR006593">
    <property type="entry name" value="Cyt_b561/ferric_Rdtase_TM"/>
</dbReference>
<gene>
    <name evidence="13" type="ORF">HPP92_004254</name>
</gene>
<dbReference type="GO" id="GO:0016491">
    <property type="term" value="F:oxidoreductase activity"/>
    <property type="evidence" value="ECO:0007669"/>
    <property type="project" value="InterPro"/>
</dbReference>
<evidence type="ECO:0000256" key="3">
    <source>
        <dbReference type="ARBA" id="ARBA00022448"/>
    </source>
</evidence>
<reference evidence="13 14" key="1">
    <citation type="journal article" date="2020" name="Nat. Food">
        <title>A phased Vanilla planifolia genome enables genetic improvement of flavour and production.</title>
        <authorList>
            <person name="Hasing T."/>
            <person name="Tang H."/>
            <person name="Brym M."/>
            <person name="Khazi F."/>
            <person name="Huang T."/>
            <person name="Chambers A.H."/>
        </authorList>
    </citation>
    <scope>NUCLEOTIDE SEQUENCE [LARGE SCALE GENOMIC DNA]</scope>
    <source>
        <tissue evidence="13">Leaf</tissue>
    </source>
</reference>